<gene>
    <name evidence="2" type="ORF">SMGD1_1609</name>
</gene>
<feature type="region of interest" description="Disordered" evidence="1">
    <location>
        <begin position="78"/>
        <end position="98"/>
    </location>
</feature>
<protein>
    <recommendedName>
        <fullName evidence="4">DNA-binding protein</fullName>
    </recommendedName>
</protein>
<accession>B6BHY1</accession>
<dbReference type="EMBL" id="AFRZ01000001">
    <property type="protein sequence ID" value="EHP30133.1"/>
    <property type="molecule type" value="Genomic_DNA"/>
</dbReference>
<dbReference type="eggNOG" id="ENOG5030HJH">
    <property type="taxonomic scope" value="Bacteria"/>
</dbReference>
<organism evidence="2 3">
    <name type="scientific">Sulfurimonas gotlandica (strain DSM 19862 / JCM 16533 / GD1)</name>
    <dbReference type="NCBI Taxonomy" id="929558"/>
    <lineage>
        <taxon>Bacteria</taxon>
        <taxon>Pseudomonadati</taxon>
        <taxon>Campylobacterota</taxon>
        <taxon>Epsilonproteobacteria</taxon>
        <taxon>Campylobacterales</taxon>
        <taxon>Sulfurimonadaceae</taxon>
        <taxon>Sulfurimonas</taxon>
    </lineage>
</organism>
<evidence type="ECO:0008006" key="4">
    <source>
        <dbReference type="Google" id="ProtNLM"/>
    </source>
</evidence>
<dbReference type="AlphaFoldDB" id="B6BHY1"/>
<dbReference type="PATRIC" id="fig|929558.5.peg.1600"/>
<comment type="caution">
    <text evidence="2">The sequence shown here is derived from an EMBL/GenBank/DDBJ whole genome shotgun (WGS) entry which is preliminary data.</text>
</comment>
<evidence type="ECO:0000313" key="3">
    <source>
        <dbReference type="Proteomes" id="UP000006431"/>
    </source>
</evidence>
<dbReference type="STRING" id="929558.SMGD1_1609"/>
<sequence>MTFIDFKKLLLDAEITIPKFSKLIKVSEKNLQAYKQKGVVPNTIAVIVTCFSQMKKNGMDYHSIIDSLELEAKTKKGAGFSKKEKDNSHKTKQKINID</sequence>
<dbReference type="RefSeq" id="WP_008336969.1">
    <property type="nucleotide sequence ID" value="NZ_AFRZ01000001.1"/>
</dbReference>
<name>B6BHY1_SULGG</name>
<keyword evidence="3" id="KW-1185">Reference proteome</keyword>
<proteinExistence type="predicted"/>
<feature type="compositionally biased region" description="Basic and acidic residues" evidence="1">
    <location>
        <begin position="81"/>
        <end position="98"/>
    </location>
</feature>
<reference evidence="2 3" key="1">
    <citation type="journal article" date="2012" name="Proc. Natl. Acad. Sci. U.S.A.">
        <title>Genome and physiology of a model Epsilonproteobacterium responsible for sulfide detoxification in marine oxygen depletion zones.</title>
        <authorList>
            <person name="Grote J."/>
            <person name="Schott T."/>
            <person name="Bruckner C.G."/>
            <person name="Glockner F.O."/>
            <person name="Jost G."/>
            <person name="Teeling H."/>
            <person name="Labrenz M."/>
            <person name="Jurgens K."/>
        </authorList>
    </citation>
    <scope>NUCLEOTIDE SEQUENCE [LARGE SCALE GENOMIC DNA]</scope>
    <source>
        <strain evidence="2 3">GD1</strain>
    </source>
</reference>
<dbReference type="Proteomes" id="UP000006431">
    <property type="component" value="Unassembled WGS sequence"/>
</dbReference>
<accession>H1FUI1</accession>
<dbReference type="HOGENOM" id="CLU_171761_0_0_7"/>
<evidence type="ECO:0000256" key="1">
    <source>
        <dbReference type="SAM" id="MobiDB-lite"/>
    </source>
</evidence>
<evidence type="ECO:0000313" key="2">
    <source>
        <dbReference type="EMBL" id="EHP30133.1"/>
    </source>
</evidence>
<dbReference type="OrthoDB" id="5334902at2"/>